<evidence type="ECO:0000256" key="1">
    <source>
        <dbReference type="SAM" id="MobiDB-lite"/>
    </source>
</evidence>
<dbReference type="Proteomes" id="UP000038040">
    <property type="component" value="Unplaced"/>
</dbReference>
<evidence type="ECO:0000313" key="4">
    <source>
        <dbReference type="Proteomes" id="UP000038040"/>
    </source>
</evidence>
<dbReference type="EMBL" id="UYYG01000205">
    <property type="protein sequence ID" value="VDN53896.1"/>
    <property type="molecule type" value="Genomic_DNA"/>
</dbReference>
<dbReference type="GO" id="GO:0006281">
    <property type="term" value="P:DNA repair"/>
    <property type="evidence" value="ECO:0007669"/>
    <property type="project" value="TreeGrafter"/>
</dbReference>
<proteinExistence type="predicted"/>
<keyword evidence="5" id="KW-1185">Reference proteome</keyword>
<dbReference type="PANTHER" id="PTHR19932:SF10">
    <property type="entry name" value="WD REPEAT AND HMG-BOX DNA-BINDING PROTEIN 1"/>
    <property type="match status" value="1"/>
</dbReference>
<dbReference type="STRING" id="318479.A0A0N4UQU8"/>
<dbReference type="OrthoDB" id="427368at2759"/>
<dbReference type="PANTHER" id="PTHR19932">
    <property type="entry name" value="WD REPEAT AND HMG-BOX DNA BINDING PROTEIN"/>
    <property type="match status" value="1"/>
</dbReference>
<feature type="domain" description="WDHD1/CFT4 second beta-propeller" evidence="2">
    <location>
        <begin position="272"/>
        <end position="546"/>
    </location>
</feature>
<feature type="region of interest" description="Disordered" evidence="1">
    <location>
        <begin position="620"/>
        <end position="705"/>
    </location>
</feature>
<dbReference type="GO" id="GO:0043596">
    <property type="term" value="C:nuclear replication fork"/>
    <property type="evidence" value="ECO:0007669"/>
    <property type="project" value="TreeGrafter"/>
</dbReference>
<dbReference type="InterPro" id="IPR015943">
    <property type="entry name" value="WD40/YVTN_repeat-like_dom_sf"/>
</dbReference>
<feature type="compositionally biased region" description="Basic and acidic residues" evidence="1">
    <location>
        <begin position="654"/>
        <end position="668"/>
    </location>
</feature>
<dbReference type="InterPro" id="IPR022100">
    <property type="entry name" value="WDHD1/CFT4_beta-prop_2nd"/>
</dbReference>
<dbReference type="GO" id="GO:0006261">
    <property type="term" value="P:DNA-templated DNA replication"/>
    <property type="evidence" value="ECO:0007669"/>
    <property type="project" value="TreeGrafter"/>
</dbReference>
<sequence length="705" mass="78879">MKGQVLHVVFDPSERLIAAAINDGSLQVLDFQSGLSNPVCISCQLCSRIMTTQPDQPRLQFSWSIDGKKLFAPTTDGFKEITIKSIGNFKERLRIFALMPAEMFSICTVSSCDKYLALAGMRGTIVIWSIHLRRVISLSSYKRSGIARTISSMIWHPVLKWKLFFADTQENICALSDAVDEEPREFVLDDDSRDSRGWLHGFFWAPCTSVECRFKVIGVKIYLFIASVHLDAIKEIYKTGIENELEDVMETVCQNQMTMKYEPPKIPCSFVAGSNLQTLSECVMKWNMYGFVVCSLSDERKSIEARWHDVSVSSAVFFDNVSYSYADISNAAVALASKERKEKTSELFVYLTKIDGLSSGHSWNIKISKGESIENLVIGGKFIALYTSLQYIRLFSLGGTQRLVFSHPGPLITMSAFDDNLATVGLSGGYYFENDLARCYEIDLKRNPIALSPNSGLKWIGYSSNAMLCILDSKDCVRLFMPNGIWIPVHKFDTGEGENIYMIGVTEISDSSGSRTIIRFFSNKECNFPASSKHLLPKSVPLNLPLCNPDSEKTSLEKSLLLAEMHAGIGKTVLHQTVCAVGKELIGMPTGGRINRTAFDAGKITDGMMLMKENRFKRSRYKDGDESEALNQVENGEESKRRRFSDDQVVYEFSEAKSREKPDDKEGILDSSMSNSSLANASRNPFKARKTSTSGFRLFSPRTPT</sequence>
<dbReference type="Proteomes" id="UP000274756">
    <property type="component" value="Unassembled WGS sequence"/>
</dbReference>
<evidence type="ECO:0000313" key="3">
    <source>
        <dbReference type="EMBL" id="VDN53896.1"/>
    </source>
</evidence>
<dbReference type="GO" id="GO:0000278">
    <property type="term" value="P:mitotic cell cycle"/>
    <property type="evidence" value="ECO:0007669"/>
    <property type="project" value="TreeGrafter"/>
</dbReference>
<evidence type="ECO:0000313" key="6">
    <source>
        <dbReference type="WBParaSite" id="DME_0001040401-mRNA-1"/>
    </source>
</evidence>
<reference evidence="6" key="1">
    <citation type="submission" date="2017-02" db="UniProtKB">
        <authorList>
            <consortium name="WormBaseParasite"/>
        </authorList>
    </citation>
    <scope>IDENTIFICATION</scope>
</reference>
<accession>A0A0N4UQU8</accession>
<name>A0A0N4UQU8_DRAME</name>
<feature type="compositionally biased region" description="Low complexity" evidence="1">
    <location>
        <begin position="671"/>
        <end position="682"/>
    </location>
</feature>
<evidence type="ECO:0000259" key="2">
    <source>
        <dbReference type="Pfam" id="PF12341"/>
    </source>
</evidence>
<dbReference type="SUPFAM" id="SSF50978">
    <property type="entry name" value="WD40 repeat-like"/>
    <property type="match status" value="1"/>
</dbReference>
<organism evidence="4 6">
    <name type="scientific">Dracunculus medinensis</name>
    <name type="common">Guinea worm</name>
    <dbReference type="NCBI Taxonomy" id="318479"/>
    <lineage>
        <taxon>Eukaryota</taxon>
        <taxon>Metazoa</taxon>
        <taxon>Ecdysozoa</taxon>
        <taxon>Nematoda</taxon>
        <taxon>Chromadorea</taxon>
        <taxon>Rhabditida</taxon>
        <taxon>Spirurina</taxon>
        <taxon>Dracunculoidea</taxon>
        <taxon>Dracunculidae</taxon>
        <taxon>Dracunculus</taxon>
    </lineage>
</organism>
<protein>
    <submittedName>
        <fullName evidence="6">Mcl1_mid domain-containing protein</fullName>
    </submittedName>
</protein>
<dbReference type="Pfam" id="PF12341">
    <property type="entry name" value="Mcl1_mid"/>
    <property type="match status" value="1"/>
</dbReference>
<dbReference type="AlphaFoldDB" id="A0A0N4UQU8"/>
<feature type="compositionally biased region" description="Basic and acidic residues" evidence="1">
    <location>
        <begin position="637"/>
        <end position="646"/>
    </location>
</feature>
<dbReference type="Gene3D" id="2.130.10.10">
    <property type="entry name" value="YVTN repeat-like/Quinoprotein amine dehydrogenase"/>
    <property type="match status" value="1"/>
</dbReference>
<evidence type="ECO:0000313" key="5">
    <source>
        <dbReference type="Proteomes" id="UP000274756"/>
    </source>
</evidence>
<dbReference type="GO" id="GO:0003682">
    <property type="term" value="F:chromatin binding"/>
    <property type="evidence" value="ECO:0007669"/>
    <property type="project" value="TreeGrafter"/>
</dbReference>
<reference evidence="3 5" key="2">
    <citation type="submission" date="2018-11" db="EMBL/GenBank/DDBJ databases">
        <authorList>
            <consortium name="Pathogen Informatics"/>
        </authorList>
    </citation>
    <scope>NUCLEOTIDE SEQUENCE [LARGE SCALE GENOMIC DNA]</scope>
</reference>
<dbReference type="InterPro" id="IPR036322">
    <property type="entry name" value="WD40_repeat_dom_sf"/>
</dbReference>
<gene>
    <name evidence="3" type="ORF">DME_LOCUS3869</name>
</gene>
<dbReference type="WBParaSite" id="DME_0001040401-mRNA-1">
    <property type="protein sequence ID" value="DME_0001040401-mRNA-1"/>
    <property type="gene ID" value="DME_0001040401"/>
</dbReference>